<sequence length="116" mass="13077">MQDDSVRINKNPEKAVLKMSIQAKLKRRDRVARREKKSHENGSKAKEFALVDAFTDTPVDEADLPSVLDTKVIVLDMLTPVPGHQEARVVNIISEDAKSKRDKRLAERFCEAHSPA</sequence>
<gene>
    <name evidence="1" type="ORF">BDN70DRAFT_899489</name>
</gene>
<accession>A0A9P5YU23</accession>
<dbReference type="Proteomes" id="UP000807469">
    <property type="component" value="Unassembled WGS sequence"/>
</dbReference>
<organism evidence="1 2">
    <name type="scientific">Pholiota conissans</name>
    <dbReference type="NCBI Taxonomy" id="109636"/>
    <lineage>
        <taxon>Eukaryota</taxon>
        <taxon>Fungi</taxon>
        <taxon>Dikarya</taxon>
        <taxon>Basidiomycota</taxon>
        <taxon>Agaricomycotina</taxon>
        <taxon>Agaricomycetes</taxon>
        <taxon>Agaricomycetidae</taxon>
        <taxon>Agaricales</taxon>
        <taxon>Agaricineae</taxon>
        <taxon>Strophariaceae</taxon>
        <taxon>Pholiota</taxon>
    </lineage>
</organism>
<keyword evidence="2" id="KW-1185">Reference proteome</keyword>
<protein>
    <submittedName>
        <fullName evidence="1">Uncharacterized protein</fullName>
    </submittedName>
</protein>
<dbReference type="EMBL" id="MU155416">
    <property type="protein sequence ID" value="KAF9473795.1"/>
    <property type="molecule type" value="Genomic_DNA"/>
</dbReference>
<evidence type="ECO:0000313" key="1">
    <source>
        <dbReference type="EMBL" id="KAF9473795.1"/>
    </source>
</evidence>
<proteinExistence type="predicted"/>
<reference evidence="1" key="1">
    <citation type="submission" date="2020-11" db="EMBL/GenBank/DDBJ databases">
        <authorList>
            <consortium name="DOE Joint Genome Institute"/>
            <person name="Ahrendt S."/>
            <person name="Riley R."/>
            <person name="Andreopoulos W."/>
            <person name="Labutti K."/>
            <person name="Pangilinan J."/>
            <person name="Ruiz-Duenas F.J."/>
            <person name="Barrasa J.M."/>
            <person name="Sanchez-Garcia M."/>
            <person name="Camarero S."/>
            <person name="Miyauchi S."/>
            <person name="Serrano A."/>
            <person name="Linde D."/>
            <person name="Babiker R."/>
            <person name="Drula E."/>
            <person name="Ayuso-Fernandez I."/>
            <person name="Pacheco R."/>
            <person name="Padilla G."/>
            <person name="Ferreira P."/>
            <person name="Barriuso J."/>
            <person name="Kellner H."/>
            <person name="Castanera R."/>
            <person name="Alfaro M."/>
            <person name="Ramirez L."/>
            <person name="Pisabarro A.G."/>
            <person name="Kuo A."/>
            <person name="Tritt A."/>
            <person name="Lipzen A."/>
            <person name="He G."/>
            <person name="Yan M."/>
            <person name="Ng V."/>
            <person name="Cullen D."/>
            <person name="Martin F."/>
            <person name="Rosso M.-N."/>
            <person name="Henrissat B."/>
            <person name="Hibbett D."/>
            <person name="Martinez A.T."/>
            <person name="Grigoriev I.V."/>
        </authorList>
    </citation>
    <scope>NUCLEOTIDE SEQUENCE</scope>
    <source>
        <strain evidence="1">CIRM-BRFM 674</strain>
    </source>
</reference>
<evidence type="ECO:0000313" key="2">
    <source>
        <dbReference type="Proteomes" id="UP000807469"/>
    </source>
</evidence>
<dbReference type="AlphaFoldDB" id="A0A9P5YU23"/>
<comment type="caution">
    <text evidence="1">The sequence shown here is derived from an EMBL/GenBank/DDBJ whole genome shotgun (WGS) entry which is preliminary data.</text>
</comment>
<name>A0A9P5YU23_9AGAR</name>